<dbReference type="SUPFAM" id="SSF109604">
    <property type="entry name" value="HD-domain/PDEase-like"/>
    <property type="match status" value="1"/>
</dbReference>
<name>A0A1I3A2M0_9GAMM</name>
<dbReference type="InterPro" id="IPR013976">
    <property type="entry name" value="HDOD"/>
</dbReference>
<dbReference type="PIRSF" id="PIRSF003180">
    <property type="entry name" value="DiGMPpdiest_YuxH"/>
    <property type="match status" value="1"/>
</dbReference>
<dbReference type="PROSITE" id="PS51833">
    <property type="entry name" value="HDOD"/>
    <property type="match status" value="1"/>
</dbReference>
<protein>
    <submittedName>
        <fullName evidence="2">EAL and modified HD-GYP domain-containing signal transduction protein</fullName>
    </submittedName>
</protein>
<dbReference type="InterPro" id="IPR014408">
    <property type="entry name" value="dGMP_Pdiesterase_EAL/HD-GYP"/>
</dbReference>
<dbReference type="STRING" id="442341.SAMN04487959_10487"/>
<dbReference type="Proteomes" id="UP000199040">
    <property type="component" value="Unassembled WGS sequence"/>
</dbReference>
<dbReference type="SMART" id="SM00052">
    <property type="entry name" value="EAL"/>
    <property type="match status" value="1"/>
</dbReference>
<dbReference type="Pfam" id="PF08668">
    <property type="entry name" value="HDOD"/>
    <property type="match status" value="1"/>
</dbReference>
<dbReference type="SUPFAM" id="SSF141868">
    <property type="entry name" value="EAL domain-like"/>
    <property type="match status" value="1"/>
</dbReference>
<dbReference type="Gene3D" id="3.20.20.450">
    <property type="entry name" value="EAL domain"/>
    <property type="match status" value="1"/>
</dbReference>
<dbReference type="EMBL" id="FOPY01000004">
    <property type="protein sequence ID" value="SFH44145.1"/>
    <property type="molecule type" value="Genomic_DNA"/>
</dbReference>
<organism evidence="2 3">
    <name type="scientific">Modicisalibacter xianhensis</name>
    <dbReference type="NCBI Taxonomy" id="442341"/>
    <lineage>
        <taxon>Bacteria</taxon>
        <taxon>Pseudomonadati</taxon>
        <taxon>Pseudomonadota</taxon>
        <taxon>Gammaproteobacteria</taxon>
        <taxon>Oceanospirillales</taxon>
        <taxon>Halomonadaceae</taxon>
        <taxon>Modicisalibacter</taxon>
    </lineage>
</organism>
<feature type="domain" description="HDOD" evidence="1">
    <location>
        <begin position="206"/>
        <end position="393"/>
    </location>
</feature>
<dbReference type="PANTHER" id="PTHR33525">
    <property type="match status" value="1"/>
</dbReference>
<dbReference type="InterPro" id="IPR052340">
    <property type="entry name" value="RNase_Y/CdgJ"/>
</dbReference>
<dbReference type="Gene3D" id="1.10.3210.10">
    <property type="entry name" value="Hypothetical protein af1432"/>
    <property type="match status" value="1"/>
</dbReference>
<dbReference type="RefSeq" id="WP_092844507.1">
    <property type="nucleotide sequence ID" value="NZ_FOPY01000004.1"/>
</dbReference>
<gene>
    <name evidence="2" type="ORF">SAMN04487959_10487</name>
</gene>
<sequence>MSDSVVDDDQYCIALQPVCDALFQHIGDELLYRASPQAKNAEIDDPLLATARACSAAIYDIGLEKLVGNRWLFLNVSSEWLARPELLPMPAEQIIIEITDTVPADSDTVRAIQLIKARGYRVSWTLQGDHDRARTLGVLADIVKVDTTQPYDEKAVEALASGKRTFLAEKVDDLSVFERYKALGFTLFQGYFFAQPKTHTSSLNTRRGNQSIQLKLITELYRDTVNLDDIAKLIAQDPYLYVTVLKRANSGYFGQGKQITQLKRSLQLLGLIELRTLVATVMLSQNGPVCRLTMKLALTRALMCRLLADPFPGIDRESAFTAGLFSLMDVMLDLPMETLLREVPLPGDVLAALRSRSGSLGALLILAEDYEKMAVDDSDATERAELRRCYLQANEEADALLRSFKTPD</sequence>
<accession>A0A1I3A2M0</accession>
<evidence type="ECO:0000313" key="3">
    <source>
        <dbReference type="Proteomes" id="UP000199040"/>
    </source>
</evidence>
<dbReference type="InterPro" id="IPR035919">
    <property type="entry name" value="EAL_sf"/>
</dbReference>
<keyword evidence="3" id="KW-1185">Reference proteome</keyword>
<dbReference type="InterPro" id="IPR001633">
    <property type="entry name" value="EAL_dom"/>
</dbReference>
<dbReference type="AlphaFoldDB" id="A0A1I3A2M0"/>
<evidence type="ECO:0000313" key="2">
    <source>
        <dbReference type="EMBL" id="SFH44145.1"/>
    </source>
</evidence>
<proteinExistence type="predicted"/>
<evidence type="ECO:0000259" key="1">
    <source>
        <dbReference type="PROSITE" id="PS51833"/>
    </source>
</evidence>
<dbReference type="PANTHER" id="PTHR33525:SF4">
    <property type="entry name" value="CYCLIC DI-GMP PHOSPHODIESTERASE CDGJ"/>
    <property type="match status" value="1"/>
</dbReference>
<reference evidence="2 3" key="1">
    <citation type="submission" date="2016-10" db="EMBL/GenBank/DDBJ databases">
        <authorList>
            <person name="de Groot N.N."/>
        </authorList>
    </citation>
    <scope>NUCLEOTIDE SEQUENCE [LARGE SCALE GENOMIC DNA]</scope>
    <source>
        <strain evidence="2 3">CGMCC 1.6848</strain>
    </source>
</reference>